<dbReference type="EMBL" id="BT086487">
    <property type="protein sequence ID" value="ACR36840.1"/>
    <property type="molecule type" value="mRNA"/>
</dbReference>
<sequence length="134" mass="14116">MPWAGPRAGPPPPPPRSSSPQPGHERSVAAEPSVSEKPSEPVSERRILCLNHAPYVVPVRPVDVAAVARLLWHDGSLLGASSGGLAVAAIASALLDGLLAREELLLGGLQHCQCHVRGRQQERAAGLTYMVTEI</sequence>
<reference evidence="2" key="1">
    <citation type="journal article" date="2009" name="PLoS Genet.">
        <title>Sequencing, mapping, and analysis of 27,455 maize full-length cDNAs.</title>
        <authorList>
            <person name="Soderlund C."/>
            <person name="Descour A."/>
            <person name="Kudrna D."/>
            <person name="Bomhoff M."/>
            <person name="Boyd L."/>
            <person name="Currie J."/>
            <person name="Angelova A."/>
            <person name="Collura K."/>
            <person name="Wissotski M."/>
            <person name="Ashley E."/>
            <person name="Morrow D."/>
            <person name="Fernandes J."/>
            <person name="Walbot V."/>
            <person name="Yu Y."/>
        </authorList>
    </citation>
    <scope>NUCLEOTIDE SEQUENCE</scope>
    <source>
        <strain evidence="2">B73</strain>
    </source>
</reference>
<name>C4J6P0_MAIZE</name>
<accession>C4J6P0</accession>
<reference evidence="2" key="2">
    <citation type="submission" date="2012-06" db="EMBL/GenBank/DDBJ databases">
        <authorList>
            <person name="Yu Y."/>
            <person name="Currie J."/>
            <person name="Lomeli R."/>
            <person name="Angelova A."/>
            <person name="Collura K."/>
            <person name="Wissotski M."/>
            <person name="Campos D."/>
            <person name="Kudrna D."/>
            <person name="Golser W."/>
            <person name="Ashely E."/>
            <person name="Descour A."/>
            <person name="Fernandes J."/>
            <person name="Soderlund C."/>
            <person name="Walbot V."/>
        </authorList>
    </citation>
    <scope>NUCLEOTIDE SEQUENCE</scope>
    <source>
        <strain evidence="2">B73</strain>
    </source>
</reference>
<dbReference type="AlphaFoldDB" id="C4J6P0"/>
<protein>
    <submittedName>
        <fullName evidence="2">Uncharacterized protein</fullName>
    </submittedName>
</protein>
<evidence type="ECO:0000313" key="2">
    <source>
        <dbReference type="EMBL" id="ACR36840.1"/>
    </source>
</evidence>
<dbReference type="GeneID" id="100501878"/>
<dbReference type="RefSeq" id="NP_001183447.1">
    <property type="nucleotide sequence ID" value="NM_001196518.1"/>
</dbReference>
<dbReference type="KEGG" id="zma:100501878"/>
<organism evidence="2">
    <name type="scientific">Zea mays</name>
    <name type="common">Maize</name>
    <dbReference type="NCBI Taxonomy" id="4577"/>
    <lineage>
        <taxon>Eukaryota</taxon>
        <taxon>Viridiplantae</taxon>
        <taxon>Streptophyta</taxon>
        <taxon>Embryophyta</taxon>
        <taxon>Tracheophyta</taxon>
        <taxon>Spermatophyta</taxon>
        <taxon>Magnoliopsida</taxon>
        <taxon>Liliopsida</taxon>
        <taxon>Poales</taxon>
        <taxon>Poaceae</taxon>
        <taxon>PACMAD clade</taxon>
        <taxon>Panicoideae</taxon>
        <taxon>Andropogonodae</taxon>
        <taxon>Andropogoneae</taxon>
        <taxon>Tripsacinae</taxon>
        <taxon>Zea</taxon>
    </lineage>
</organism>
<feature type="compositionally biased region" description="Pro residues" evidence="1">
    <location>
        <begin position="8"/>
        <end position="17"/>
    </location>
</feature>
<evidence type="ECO:0000256" key="1">
    <source>
        <dbReference type="SAM" id="MobiDB-lite"/>
    </source>
</evidence>
<feature type="region of interest" description="Disordered" evidence="1">
    <location>
        <begin position="1"/>
        <end position="43"/>
    </location>
</feature>
<proteinExistence type="evidence at transcript level"/>